<keyword evidence="7 9" id="KW-1133">Transmembrane helix</keyword>
<proteinExistence type="inferred from homology"/>
<feature type="transmembrane region" description="Helical" evidence="9">
    <location>
        <begin position="104"/>
        <end position="126"/>
    </location>
</feature>
<keyword evidence="4" id="KW-0813">Transport</keyword>
<evidence type="ECO:0000256" key="4">
    <source>
        <dbReference type="ARBA" id="ARBA00022448"/>
    </source>
</evidence>
<protein>
    <submittedName>
        <fullName evidence="11">MFS transporter</fullName>
    </submittedName>
</protein>
<feature type="transmembrane region" description="Helical" evidence="9">
    <location>
        <begin position="79"/>
        <end position="98"/>
    </location>
</feature>
<evidence type="ECO:0000256" key="9">
    <source>
        <dbReference type="SAM" id="Phobius"/>
    </source>
</evidence>
<gene>
    <name evidence="11" type="ORF">JFL75_20310</name>
</gene>
<keyword evidence="5" id="KW-1003">Cell membrane</keyword>
<feature type="transmembrane region" description="Helical" evidence="9">
    <location>
        <begin position="374"/>
        <end position="392"/>
    </location>
</feature>
<comment type="function">
    <text evidence="1">Resistance to tetracycline by an active tetracycline efflux. This is an energy-dependent process that decreases the accumulation of the antibiotic in whole cells. This protein functions as a metal-tetracycline/H(+) antiporter.</text>
</comment>
<dbReference type="InterPro" id="IPR005829">
    <property type="entry name" value="Sugar_transporter_CS"/>
</dbReference>
<dbReference type="EMBL" id="CP067089">
    <property type="protein sequence ID" value="QQO09243.1"/>
    <property type="molecule type" value="Genomic_DNA"/>
</dbReference>
<feature type="transmembrane region" description="Helical" evidence="9">
    <location>
        <begin position="47"/>
        <end position="67"/>
    </location>
</feature>
<dbReference type="GO" id="GO:0005886">
    <property type="term" value="C:plasma membrane"/>
    <property type="evidence" value="ECO:0007669"/>
    <property type="project" value="UniProtKB-SubCell"/>
</dbReference>
<evidence type="ECO:0000259" key="10">
    <source>
        <dbReference type="PROSITE" id="PS50850"/>
    </source>
</evidence>
<feature type="transmembrane region" description="Helical" evidence="9">
    <location>
        <begin position="133"/>
        <end position="154"/>
    </location>
</feature>
<feature type="transmembrane region" description="Helical" evidence="9">
    <location>
        <begin position="316"/>
        <end position="336"/>
    </location>
</feature>
<evidence type="ECO:0000256" key="1">
    <source>
        <dbReference type="ARBA" id="ARBA00003279"/>
    </source>
</evidence>
<feature type="transmembrane region" description="Helical" evidence="9">
    <location>
        <begin position="166"/>
        <end position="186"/>
    </location>
</feature>
<evidence type="ECO:0000313" key="12">
    <source>
        <dbReference type="Proteomes" id="UP000595917"/>
    </source>
</evidence>
<dbReference type="RefSeq" id="WP_215626549.1">
    <property type="nucleotide sequence ID" value="NZ_CP067089.2"/>
</dbReference>
<evidence type="ECO:0000256" key="2">
    <source>
        <dbReference type="ARBA" id="ARBA00004651"/>
    </source>
</evidence>
<evidence type="ECO:0000256" key="6">
    <source>
        <dbReference type="ARBA" id="ARBA00022692"/>
    </source>
</evidence>
<feature type="transmembrane region" description="Helical" evidence="9">
    <location>
        <begin position="207"/>
        <end position="231"/>
    </location>
</feature>
<evidence type="ECO:0000256" key="3">
    <source>
        <dbReference type="ARBA" id="ARBA00007520"/>
    </source>
</evidence>
<feature type="transmembrane region" description="Helical" evidence="9">
    <location>
        <begin position="343"/>
        <end position="362"/>
    </location>
</feature>
<evidence type="ECO:0000256" key="5">
    <source>
        <dbReference type="ARBA" id="ARBA00022475"/>
    </source>
</evidence>
<evidence type="ECO:0000256" key="7">
    <source>
        <dbReference type="ARBA" id="ARBA00022989"/>
    </source>
</evidence>
<dbReference type="InterPro" id="IPR011701">
    <property type="entry name" value="MFS"/>
</dbReference>
<name>A0A7T8BBH8_9SPIR</name>
<dbReference type="AlphaFoldDB" id="A0A7T8BBH8"/>
<keyword evidence="12" id="KW-1185">Reference proteome</keyword>
<reference evidence="11" key="1">
    <citation type="submission" date="2021-01" db="EMBL/GenBank/DDBJ databases">
        <title>Description of Breznakiella homolactica.</title>
        <authorList>
            <person name="Song Y."/>
            <person name="Brune A."/>
        </authorList>
    </citation>
    <scope>NUCLEOTIDE SEQUENCE</scope>
    <source>
        <strain evidence="11">RmG30</strain>
    </source>
</reference>
<dbReference type="SUPFAM" id="SSF103473">
    <property type="entry name" value="MFS general substrate transporter"/>
    <property type="match status" value="1"/>
</dbReference>
<dbReference type="KEGG" id="bhc:JFL75_20310"/>
<dbReference type="PROSITE" id="PS00216">
    <property type="entry name" value="SUGAR_TRANSPORT_1"/>
    <property type="match status" value="1"/>
</dbReference>
<evidence type="ECO:0000313" key="11">
    <source>
        <dbReference type="EMBL" id="QQO09243.1"/>
    </source>
</evidence>
<dbReference type="PROSITE" id="PS50850">
    <property type="entry name" value="MFS"/>
    <property type="match status" value="1"/>
</dbReference>
<dbReference type="PRINTS" id="PR01035">
    <property type="entry name" value="TCRTETA"/>
</dbReference>
<dbReference type="PANTHER" id="PTHR43414">
    <property type="entry name" value="MULTIDRUG RESISTANCE PROTEIN MDTG"/>
    <property type="match status" value="1"/>
</dbReference>
<comment type="subcellular location">
    <subcellularLocation>
        <location evidence="2">Cell membrane</location>
        <topology evidence="2">Multi-pass membrane protein</topology>
    </subcellularLocation>
</comment>
<dbReference type="InterPro" id="IPR036259">
    <property type="entry name" value="MFS_trans_sf"/>
</dbReference>
<feature type="transmembrane region" description="Helical" evidence="9">
    <location>
        <begin position="286"/>
        <end position="304"/>
    </location>
</feature>
<keyword evidence="6 9" id="KW-0812">Transmembrane</keyword>
<evidence type="ECO:0000256" key="8">
    <source>
        <dbReference type="ARBA" id="ARBA00023136"/>
    </source>
</evidence>
<dbReference type="InterPro" id="IPR020846">
    <property type="entry name" value="MFS_dom"/>
</dbReference>
<dbReference type="GO" id="GO:0022857">
    <property type="term" value="F:transmembrane transporter activity"/>
    <property type="evidence" value="ECO:0007669"/>
    <property type="project" value="InterPro"/>
</dbReference>
<comment type="similarity">
    <text evidence="3">Belongs to the major facilitator superfamily. TCR/Tet family.</text>
</comment>
<dbReference type="Gene3D" id="1.20.1250.20">
    <property type="entry name" value="MFS general substrate transporter like domains"/>
    <property type="match status" value="2"/>
</dbReference>
<feature type="domain" description="Major facilitator superfamily (MFS) profile" evidence="10">
    <location>
        <begin position="7"/>
        <end position="398"/>
    </location>
</feature>
<organism evidence="11 12">
    <name type="scientific">Breznakiella homolactica</name>
    <dbReference type="NCBI Taxonomy" id="2798577"/>
    <lineage>
        <taxon>Bacteria</taxon>
        <taxon>Pseudomonadati</taxon>
        <taxon>Spirochaetota</taxon>
        <taxon>Spirochaetia</taxon>
        <taxon>Spirochaetales</taxon>
        <taxon>Breznakiellaceae</taxon>
        <taxon>Breznakiella</taxon>
    </lineage>
</organism>
<dbReference type="PANTHER" id="PTHR43414:SF6">
    <property type="entry name" value="MULTIDRUG RESISTANCE PROTEIN MDTG"/>
    <property type="match status" value="1"/>
</dbReference>
<dbReference type="Pfam" id="PF07690">
    <property type="entry name" value="MFS_1"/>
    <property type="match status" value="1"/>
</dbReference>
<accession>A0A7T8BBH8</accession>
<dbReference type="Proteomes" id="UP000595917">
    <property type="component" value="Chromosome"/>
</dbReference>
<keyword evidence="8 9" id="KW-0472">Membrane</keyword>
<feature type="transmembrane region" description="Helical" evidence="9">
    <location>
        <begin position="251"/>
        <end position="274"/>
    </location>
</feature>
<sequence length="411" mass="43571">MKPWKANYTALLIAETLAVAGFGISNPITPLFLSEDLGITDPQTLKIWSGIIQSSSSVTLALFAPIWGHLADKYSRRLMLLRAMFLGGVIVALIPLTNAPWQVLILRTIQGCFVGTVSAATVLAAGIAPAAQVALALGLLQTGVSIGNSLGPLFGGVVSDFFGRRIAFLFTSLILVIAGLIVLKWVEDDTRPRPPKGEKVKKGITSDMGIIFASPVLLALMAVSFSIQTSSSIITPILPLFVRELAAGSRYVGSATGIVLGVGAATTALATFLVGKYASRLGYWKTLIFCLAAGCVLSFPQIFVTNITQLTVMRSMAMFFIGGAIPVLNAIIAVTVDRDKQGIVYGFNTSFSNAGAALGPVIGSVTAAVFSFRSVFAVTALILGFSASVTVWRRKKYLKMREEENQDNPVS</sequence>
<dbReference type="InterPro" id="IPR001958">
    <property type="entry name" value="Tet-R_TetA/multi-R_MdtG-like"/>
</dbReference>